<keyword evidence="2 5" id="KW-0732">Signal</keyword>
<evidence type="ECO:0000313" key="8">
    <source>
        <dbReference type="Proteomes" id="UP000243507"/>
    </source>
</evidence>
<accession>A0A2A4CTX0</accession>
<comment type="subcellular location">
    <subcellularLocation>
        <location evidence="1">Membrane</location>
    </subcellularLocation>
</comment>
<dbReference type="InterPro" id="IPR051692">
    <property type="entry name" value="OMP-like"/>
</dbReference>
<dbReference type="EMBL" id="NTJD01000002">
    <property type="protein sequence ID" value="PCD77586.1"/>
    <property type="molecule type" value="Genomic_DNA"/>
</dbReference>
<dbReference type="AlphaFoldDB" id="A0A2A4CTX0"/>
<comment type="similarity">
    <text evidence="4">Belongs to the Omp25/RopB family.</text>
</comment>
<dbReference type="Pfam" id="PF13505">
    <property type="entry name" value="OMP_b-brl"/>
    <property type="match status" value="1"/>
</dbReference>
<reference evidence="7 8" key="1">
    <citation type="submission" date="2017-09" db="EMBL/GenBank/DDBJ databases">
        <title>A multilocus sequence analysis scheme for characterization of bacteria in the genus Thioclava.</title>
        <authorList>
            <person name="Liu Y."/>
            <person name="Shao Z."/>
        </authorList>
    </citation>
    <scope>NUCLEOTIDE SEQUENCE [LARGE SCALE GENOMIC DNA]</scope>
    <source>
        <strain evidence="7 8">CAU 1312</strain>
    </source>
</reference>
<sequence>MSKFTKIAGMTVAALLLASAASAQNFAGGYGGLAITSTNGDTEAPWGWDTDLTEGDDSHDIDGKGFMGILGYNWQAGSVVYGIEGAVGNMNTKGDDAFTSGALNGTKIGTNAYLAGRVGFATGNMLFYGSLGASVARTKLPEYHEVDGPLINQANITHSGTRAALGMEYVMGPGMLRAEVAHTQYNKKTVNYEYYIQSKPEVTTATLGYLVKF</sequence>
<evidence type="ECO:0000256" key="5">
    <source>
        <dbReference type="SAM" id="SignalP"/>
    </source>
</evidence>
<dbReference type="InterPro" id="IPR027385">
    <property type="entry name" value="Beta-barrel_OMP"/>
</dbReference>
<dbReference type="InterPro" id="IPR011250">
    <property type="entry name" value="OMP/PagP_B-barrel"/>
</dbReference>
<feature type="signal peptide" evidence="5">
    <location>
        <begin position="1"/>
        <end position="23"/>
    </location>
</feature>
<evidence type="ECO:0000256" key="3">
    <source>
        <dbReference type="ARBA" id="ARBA00023136"/>
    </source>
</evidence>
<organism evidence="7 8">
    <name type="scientific">Pseudothioclava arenosa</name>
    <dbReference type="NCBI Taxonomy" id="1795308"/>
    <lineage>
        <taxon>Bacteria</taxon>
        <taxon>Pseudomonadati</taxon>
        <taxon>Pseudomonadota</taxon>
        <taxon>Alphaproteobacteria</taxon>
        <taxon>Rhodobacterales</taxon>
        <taxon>Paracoccaceae</taxon>
        <taxon>Pseudothioclava</taxon>
    </lineage>
</organism>
<dbReference type="OrthoDB" id="268975at2"/>
<dbReference type="RefSeq" id="WP_096431180.1">
    <property type="nucleotide sequence ID" value="NZ_NTJD01000002.1"/>
</dbReference>
<feature type="domain" description="Outer membrane protein beta-barrel" evidence="6">
    <location>
        <begin position="12"/>
        <end position="213"/>
    </location>
</feature>
<dbReference type="PANTHER" id="PTHR34001">
    <property type="entry name" value="BLL7405 PROTEIN"/>
    <property type="match status" value="1"/>
</dbReference>
<dbReference type="Proteomes" id="UP000243507">
    <property type="component" value="Unassembled WGS sequence"/>
</dbReference>
<keyword evidence="8" id="KW-1185">Reference proteome</keyword>
<dbReference type="PANTHER" id="PTHR34001:SF3">
    <property type="entry name" value="BLL7405 PROTEIN"/>
    <property type="match status" value="1"/>
</dbReference>
<protein>
    <recommendedName>
        <fullName evidence="6">Outer membrane protein beta-barrel domain-containing protein</fullName>
    </recommendedName>
</protein>
<evidence type="ECO:0000256" key="4">
    <source>
        <dbReference type="ARBA" id="ARBA00038306"/>
    </source>
</evidence>
<dbReference type="SUPFAM" id="SSF56925">
    <property type="entry name" value="OMPA-like"/>
    <property type="match status" value="1"/>
</dbReference>
<evidence type="ECO:0000256" key="1">
    <source>
        <dbReference type="ARBA" id="ARBA00004370"/>
    </source>
</evidence>
<feature type="chain" id="PRO_5013377020" description="Outer membrane protein beta-barrel domain-containing protein" evidence="5">
    <location>
        <begin position="24"/>
        <end position="213"/>
    </location>
</feature>
<proteinExistence type="inferred from homology"/>
<comment type="caution">
    <text evidence="7">The sequence shown here is derived from an EMBL/GenBank/DDBJ whole genome shotgun (WGS) entry which is preliminary data.</text>
</comment>
<evidence type="ECO:0000259" key="6">
    <source>
        <dbReference type="Pfam" id="PF13505"/>
    </source>
</evidence>
<gene>
    <name evidence="7" type="ORF">CLN94_03525</name>
</gene>
<evidence type="ECO:0000256" key="2">
    <source>
        <dbReference type="ARBA" id="ARBA00022729"/>
    </source>
</evidence>
<keyword evidence="3" id="KW-0472">Membrane</keyword>
<name>A0A2A4CTX0_9RHOB</name>
<evidence type="ECO:0000313" key="7">
    <source>
        <dbReference type="EMBL" id="PCD77586.1"/>
    </source>
</evidence>